<feature type="domain" description="Cytochrome b561 bacterial/Ni-hydrogenase" evidence="14">
    <location>
        <begin position="3"/>
        <end position="169"/>
    </location>
</feature>
<dbReference type="InterPro" id="IPR016174">
    <property type="entry name" value="Di-haem_cyt_TM"/>
</dbReference>
<dbReference type="SUPFAM" id="SSF81342">
    <property type="entry name" value="Transmembrane di-heme cytochromes"/>
    <property type="match status" value="1"/>
</dbReference>
<evidence type="ECO:0000313" key="16">
    <source>
        <dbReference type="Proteomes" id="UP000094609"/>
    </source>
</evidence>
<feature type="transmembrane region" description="Helical" evidence="13">
    <location>
        <begin position="88"/>
        <end position="117"/>
    </location>
</feature>
<sequence>MTRYTSRSVILHWLSGGLLIFLLMTGTFVLSNMPNTVEKLGSLKIHMILGILTTLISVMRIWMISRAPKPEALSMSPFRATMMKANHIAIYGVIIAIGVSGFVLAQSASLGQMIFFGLEKELYSSFKDFGVGIVHGFLTKVLLFLIVMHVAGVVSYAIKSKNNIIKRMWF</sequence>
<comment type="cofactor">
    <cofactor evidence="1">
        <name>heme b</name>
        <dbReference type="ChEBI" id="CHEBI:60344"/>
    </cofactor>
</comment>
<evidence type="ECO:0000256" key="5">
    <source>
        <dbReference type="ARBA" id="ARBA00022617"/>
    </source>
</evidence>
<dbReference type="AlphaFoldDB" id="A0A1D7TL00"/>
<evidence type="ECO:0000313" key="15">
    <source>
        <dbReference type="EMBL" id="AOO65630.1"/>
    </source>
</evidence>
<dbReference type="GO" id="GO:0022904">
    <property type="term" value="P:respiratory electron transport chain"/>
    <property type="evidence" value="ECO:0007669"/>
    <property type="project" value="InterPro"/>
</dbReference>
<dbReference type="GO" id="GO:0046872">
    <property type="term" value="F:metal ion binding"/>
    <property type="evidence" value="ECO:0007669"/>
    <property type="project" value="UniProtKB-KW"/>
</dbReference>
<keyword evidence="9 13" id="KW-1133">Transmembrane helix</keyword>
<evidence type="ECO:0000256" key="8">
    <source>
        <dbReference type="ARBA" id="ARBA00022982"/>
    </source>
</evidence>
<protein>
    <recommendedName>
        <fullName evidence="14">Cytochrome b561 bacterial/Ni-hydrogenase domain-containing protein</fullName>
    </recommendedName>
</protein>
<comment type="similarity">
    <text evidence="12">Belongs to the cytochrome b561 family.</text>
</comment>
<keyword evidence="6 13" id="KW-0812">Transmembrane</keyword>
<evidence type="ECO:0000256" key="3">
    <source>
        <dbReference type="ARBA" id="ARBA00022448"/>
    </source>
</evidence>
<evidence type="ECO:0000256" key="13">
    <source>
        <dbReference type="SAM" id="Phobius"/>
    </source>
</evidence>
<keyword evidence="16" id="KW-1185">Reference proteome</keyword>
<proteinExistence type="inferred from homology"/>
<dbReference type="GO" id="GO:0009055">
    <property type="term" value="F:electron transfer activity"/>
    <property type="evidence" value="ECO:0007669"/>
    <property type="project" value="InterPro"/>
</dbReference>
<feature type="transmembrane region" description="Helical" evidence="13">
    <location>
        <begin position="137"/>
        <end position="158"/>
    </location>
</feature>
<evidence type="ECO:0000256" key="11">
    <source>
        <dbReference type="ARBA" id="ARBA00023136"/>
    </source>
</evidence>
<dbReference type="KEGG" id="shal:SHALO_1859"/>
<evidence type="ECO:0000256" key="4">
    <source>
        <dbReference type="ARBA" id="ARBA00022475"/>
    </source>
</evidence>
<dbReference type="Pfam" id="PF01292">
    <property type="entry name" value="Ni_hydr_CYTB"/>
    <property type="match status" value="1"/>
</dbReference>
<evidence type="ECO:0000259" key="14">
    <source>
        <dbReference type="Pfam" id="PF01292"/>
    </source>
</evidence>
<dbReference type="RefSeq" id="WP_069478288.1">
    <property type="nucleotide sequence ID" value="NZ_CP017111.1"/>
</dbReference>
<evidence type="ECO:0000256" key="7">
    <source>
        <dbReference type="ARBA" id="ARBA00022723"/>
    </source>
</evidence>
<dbReference type="InterPro" id="IPR052168">
    <property type="entry name" value="Cytochrome_b561_oxidase"/>
</dbReference>
<feature type="transmembrane region" description="Helical" evidence="13">
    <location>
        <begin position="45"/>
        <end position="67"/>
    </location>
</feature>
<comment type="subcellular location">
    <subcellularLocation>
        <location evidence="2">Cell membrane</location>
        <topology evidence="2">Multi-pass membrane protein</topology>
    </subcellularLocation>
</comment>
<evidence type="ECO:0000256" key="2">
    <source>
        <dbReference type="ARBA" id="ARBA00004651"/>
    </source>
</evidence>
<dbReference type="Proteomes" id="UP000094609">
    <property type="component" value="Chromosome"/>
</dbReference>
<keyword evidence="3" id="KW-0813">Transport</keyword>
<keyword evidence="8" id="KW-0249">Electron transport</keyword>
<organism evidence="15 16">
    <name type="scientific">Sulfurospirillum halorespirans DSM 13726</name>
    <dbReference type="NCBI Taxonomy" id="1193502"/>
    <lineage>
        <taxon>Bacteria</taxon>
        <taxon>Pseudomonadati</taxon>
        <taxon>Campylobacterota</taxon>
        <taxon>Epsilonproteobacteria</taxon>
        <taxon>Campylobacterales</taxon>
        <taxon>Sulfurospirillaceae</taxon>
        <taxon>Sulfurospirillum</taxon>
    </lineage>
</organism>
<dbReference type="PATRIC" id="fig|1193502.14.peg.1890"/>
<evidence type="ECO:0000256" key="12">
    <source>
        <dbReference type="ARBA" id="ARBA00037975"/>
    </source>
</evidence>
<dbReference type="InterPro" id="IPR011577">
    <property type="entry name" value="Cyt_b561_bac/Ni-Hgenase"/>
</dbReference>
<evidence type="ECO:0000256" key="6">
    <source>
        <dbReference type="ARBA" id="ARBA00022692"/>
    </source>
</evidence>
<dbReference type="EMBL" id="CP017111">
    <property type="protein sequence ID" value="AOO65630.1"/>
    <property type="molecule type" value="Genomic_DNA"/>
</dbReference>
<keyword evidence="10" id="KW-0408">Iron</keyword>
<keyword evidence="4" id="KW-1003">Cell membrane</keyword>
<name>A0A1D7TL00_9BACT</name>
<gene>
    <name evidence="15" type="ORF">SHALO_1859</name>
</gene>
<accession>A0A1D7TL00</accession>
<keyword evidence="11 13" id="KW-0472">Membrane</keyword>
<keyword evidence="5" id="KW-0349">Heme</keyword>
<evidence type="ECO:0000256" key="9">
    <source>
        <dbReference type="ARBA" id="ARBA00022989"/>
    </source>
</evidence>
<feature type="transmembrane region" description="Helical" evidence="13">
    <location>
        <begin position="12"/>
        <end position="33"/>
    </location>
</feature>
<dbReference type="PANTHER" id="PTHR30529">
    <property type="entry name" value="CYTOCHROME B561"/>
    <property type="match status" value="1"/>
</dbReference>
<keyword evidence="7" id="KW-0479">Metal-binding</keyword>
<dbReference type="PANTHER" id="PTHR30529:SF1">
    <property type="entry name" value="CYTOCHROME B561 HOMOLOG 2"/>
    <property type="match status" value="1"/>
</dbReference>
<evidence type="ECO:0000256" key="1">
    <source>
        <dbReference type="ARBA" id="ARBA00001970"/>
    </source>
</evidence>
<evidence type="ECO:0000256" key="10">
    <source>
        <dbReference type="ARBA" id="ARBA00023004"/>
    </source>
</evidence>
<dbReference type="STRING" id="1193502.SHALO_1859"/>
<dbReference type="GO" id="GO:0005886">
    <property type="term" value="C:plasma membrane"/>
    <property type="evidence" value="ECO:0007669"/>
    <property type="project" value="UniProtKB-SubCell"/>
</dbReference>
<dbReference type="GO" id="GO:0020037">
    <property type="term" value="F:heme binding"/>
    <property type="evidence" value="ECO:0007669"/>
    <property type="project" value="TreeGrafter"/>
</dbReference>
<reference evidence="16" key="1">
    <citation type="submission" date="2016-08" db="EMBL/GenBank/DDBJ databases">
        <title>Complete genome sequence of the organohalide-respiring Epsilonproteobacterium Sulfurospirillum halorespirans.</title>
        <authorList>
            <person name="Goris T."/>
            <person name="Zimmermann J."/>
            <person name="Schenz B."/>
            <person name="Lemos M."/>
            <person name="Hackermueller J."/>
            <person name="Diekert G."/>
        </authorList>
    </citation>
    <scope>NUCLEOTIDE SEQUENCE [LARGE SCALE GENOMIC DNA]</scope>
    <source>
        <strain>DSM 13726</strain>
        <strain evidence="16">PCE-M2</strain>
    </source>
</reference>